<feature type="transmembrane region" description="Helical" evidence="6">
    <location>
        <begin position="72"/>
        <end position="93"/>
    </location>
</feature>
<dbReference type="Proteomes" id="UP000243723">
    <property type="component" value="Unassembled WGS sequence"/>
</dbReference>
<evidence type="ECO:0000259" key="7">
    <source>
        <dbReference type="Pfam" id="PF20684"/>
    </source>
</evidence>
<dbReference type="GO" id="GO:0016020">
    <property type="term" value="C:membrane"/>
    <property type="evidence" value="ECO:0007669"/>
    <property type="project" value="UniProtKB-SubCell"/>
</dbReference>
<accession>A0A2P7Z3T5</accession>
<evidence type="ECO:0000256" key="1">
    <source>
        <dbReference type="ARBA" id="ARBA00004141"/>
    </source>
</evidence>
<organism evidence="8 9">
    <name type="scientific">Elsinoe australis</name>
    <dbReference type="NCBI Taxonomy" id="40998"/>
    <lineage>
        <taxon>Eukaryota</taxon>
        <taxon>Fungi</taxon>
        <taxon>Dikarya</taxon>
        <taxon>Ascomycota</taxon>
        <taxon>Pezizomycotina</taxon>
        <taxon>Dothideomycetes</taxon>
        <taxon>Dothideomycetidae</taxon>
        <taxon>Myriangiales</taxon>
        <taxon>Elsinoaceae</taxon>
        <taxon>Elsinoe</taxon>
    </lineage>
</organism>
<feature type="transmembrane region" description="Helical" evidence="6">
    <location>
        <begin position="117"/>
        <end position="141"/>
    </location>
</feature>
<sequence>MTVFASYVGLFYNTIHVQTELFAGNPAFTFAEVVLRAKWINGTYALCVLVVKLSVAIFMRRLYGANHVWQRWTIMVSTGLLTAMGIVFFVMSVESCGVGSRSNEDCPVNSAYTAISYTWSLMNTLVDVLFAAMSILLVMTISIKGAAAFSTGILLVIGTIGGVASALRCAVILGWHGDDQAVTNLAIGRWSMLEAGLTITAASLATLRPLLKKIQGMTTDSYGTTQAHEMSKTNRSRRTVQDVDETPLFKAGQDKANNVTVAYVETAR</sequence>
<dbReference type="AlphaFoldDB" id="A0A2P7Z3T5"/>
<feature type="domain" description="Rhodopsin" evidence="7">
    <location>
        <begin position="39"/>
        <end position="213"/>
    </location>
</feature>
<evidence type="ECO:0000256" key="2">
    <source>
        <dbReference type="ARBA" id="ARBA00022692"/>
    </source>
</evidence>
<keyword evidence="2 6" id="KW-0812">Transmembrane</keyword>
<dbReference type="InterPro" id="IPR052337">
    <property type="entry name" value="SAT4-like"/>
</dbReference>
<feature type="transmembrane region" description="Helical" evidence="6">
    <location>
        <begin position="39"/>
        <end position="60"/>
    </location>
</feature>
<proteinExistence type="inferred from homology"/>
<dbReference type="EMBL" id="NHZQ01000331">
    <property type="protein sequence ID" value="PSK42869.1"/>
    <property type="molecule type" value="Genomic_DNA"/>
</dbReference>
<evidence type="ECO:0000256" key="3">
    <source>
        <dbReference type="ARBA" id="ARBA00022989"/>
    </source>
</evidence>
<gene>
    <name evidence="8" type="ORF">B9Z65_6823</name>
</gene>
<evidence type="ECO:0000313" key="8">
    <source>
        <dbReference type="EMBL" id="PSK42869.1"/>
    </source>
</evidence>
<feature type="transmembrane region" description="Helical" evidence="6">
    <location>
        <begin position="153"/>
        <end position="175"/>
    </location>
</feature>
<comment type="similarity">
    <text evidence="5">Belongs to the SAT4 family.</text>
</comment>
<dbReference type="PANTHER" id="PTHR33048">
    <property type="entry name" value="PTH11-LIKE INTEGRAL MEMBRANE PROTEIN (AFU_ORTHOLOGUE AFUA_5G11245)"/>
    <property type="match status" value="1"/>
</dbReference>
<reference evidence="8 9" key="1">
    <citation type="submission" date="2017-05" db="EMBL/GenBank/DDBJ databases">
        <title>Draft genome sequence of Elsinoe australis.</title>
        <authorList>
            <person name="Cheng Q."/>
        </authorList>
    </citation>
    <scope>NUCLEOTIDE SEQUENCE [LARGE SCALE GENOMIC DNA]</scope>
    <source>
        <strain evidence="8 9">NL1</strain>
    </source>
</reference>
<dbReference type="OrthoDB" id="444631at2759"/>
<comment type="caution">
    <text evidence="8">The sequence shown here is derived from an EMBL/GenBank/DDBJ whole genome shotgun (WGS) entry which is preliminary data.</text>
</comment>
<evidence type="ECO:0000256" key="6">
    <source>
        <dbReference type="SAM" id="Phobius"/>
    </source>
</evidence>
<name>A0A2P7Z3T5_9PEZI</name>
<keyword evidence="3 6" id="KW-1133">Transmembrane helix</keyword>
<keyword evidence="4 6" id="KW-0472">Membrane</keyword>
<comment type="subcellular location">
    <subcellularLocation>
        <location evidence="1">Membrane</location>
        <topology evidence="1">Multi-pass membrane protein</topology>
    </subcellularLocation>
</comment>
<dbReference type="STRING" id="40998.A0A2P7Z3T5"/>
<feature type="transmembrane region" description="Helical" evidence="6">
    <location>
        <begin position="187"/>
        <end position="207"/>
    </location>
</feature>
<dbReference type="Pfam" id="PF20684">
    <property type="entry name" value="Fung_rhodopsin"/>
    <property type="match status" value="1"/>
</dbReference>
<dbReference type="InterPro" id="IPR049326">
    <property type="entry name" value="Rhodopsin_dom_fungi"/>
</dbReference>
<evidence type="ECO:0000313" key="9">
    <source>
        <dbReference type="Proteomes" id="UP000243723"/>
    </source>
</evidence>
<keyword evidence="9" id="KW-1185">Reference proteome</keyword>
<dbReference type="PANTHER" id="PTHR33048:SF96">
    <property type="entry name" value="INTEGRAL MEMBRANE PROTEIN"/>
    <property type="match status" value="1"/>
</dbReference>
<protein>
    <recommendedName>
        <fullName evidence="7">Rhodopsin domain-containing protein</fullName>
    </recommendedName>
</protein>
<evidence type="ECO:0000256" key="4">
    <source>
        <dbReference type="ARBA" id="ARBA00023136"/>
    </source>
</evidence>
<evidence type="ECO:0000256" key="5">
    <source>
        <dbReference type="ARBA" id="ARBA00038359"/>
    </source>
</evidence>